<keyword evidence="2" id="KW-0175">Coiled coil</keyword>
<evidence type="ECO:0000256" key="1">
    <source>
        <dbReference type="PIRSR" id="PIRSR605502-1"/>
    </source>
</evidence>
<dbReference type="SUPFAM" id="SSF101478">
    <property type="entry name" value="ADP-ribosylglycohydrolase"/>
    <property type="match status" value="1"/>
</dbReference>
<feature type="region of interest" description="Disordered" evidence="3">
    <location>
        <begin position="477"/>
        <end position="507"/>
    </location>
</feature>
<evidence type="ECO:0000313" key="4">
    <source>
        <dbReference type="EMBL" id="EAL65594.1"/>
    </source>
</evidence>
<dbReference type="OMA" id="HYDSRCI"/>
<dbReference type="PaxDb" id="44689-DDB0185607"/>
<dbReference type="GeneID" id="8624183"/>
<feature type="coiled-coil region" evidence="2">
    <location>
        <begin position="259"/>
        <end position="297"/>
    </location>
</feature>
<keyword evidence="1" id="KW-0479">Metal-binding</keyword>
<keyword evidence="5" id="KW-1185">Reference proteome</keyword>
<name>Q54QS9_DICDI</name>
<dbReference type="RefSeq" id="XP_638944.1">
    <property type="nucleotide sequence ID" value="XM_633852.1"/>
</dbReference>
<evidence type="ECO:0000313" key="5">
    <source>
        <dbReference type="Proteomes" id="UP000002195"/>
    </source>
</evidence>
<accession>Q54QS9</accession>
<dbReference type="InterPro" id="IPR050792">
    <property type="entry name" value="ADP-ribosylglycohydrolase"/>
</dbReference>
<organism evidence="4 5">
    <name type="scientific">Dictyostelium discoideum</name>
    <name type="common">Social amoeba</name>
    <dbReference type="NCBI Taxonomy" id="44689"/>
    <lineage>
        <taxon>Eukaryota</taxon>
        <taxon>Amoebozoa</taxon>
        <taxon>Evosea</taxon>
        <taxon>Eumycetozoa</taxon>
        <taxon>Dictyostelia</taxon>
        <taxon>Dictyosteliales</taxon>
        <taxon>Dictyosteliaceae</taxon>
        <taxon>Dictyostelium</taxon>
    </lineage>
</organism>
<dbReference type="PANTHER" id="PTHR16222:SF28">
    <property type="entry name" value="ADP-RIBOSYLGLYCOHYDROLASE"/>
    <property type="match status" value="1"/>
</dbReference>
<gene>
    <name evidence="4" type="ORF">DDB_G0283655</name>
</gene>
<dbReference type="GO" id="GO:0046872">
    <property type="term" value="F:metal ion binding"/>
    <property type="evidence" value="ECO:0007669"/>
    <property type="project" value="UniProtKB-KW"/>
</dbReference>
<feature type="binding site" evidence="1">
    <location>
        <position position="97"/>
    </location>
    <ligand>
        <name>Mg(2+)</name>
        <dbReference type="ChEBI" id="CHEBI:18420"/>
        <label>1</label>
    </ligand>
</feature>
<feature type="binding site" evidence="1">
    <location>
        <position position="96"/>
    </location>
    <ligand>
        <name>Mg(2+)</name>
        <dbReference type="ChEBI" id="CHEBI:18420"/>
        <label>1</label>
    </ligand>
</feature>
<keyword evidence="1" id="KW-0460">Magnesium</keyword>
<dbReference type="VEuPathDB" id="AmoebaDB:DDB_G0283655"/>
<feature type="binding site" evidence="1">
    <location>
        <position position="401"/>
    </location>
    <ligand>
        <name>Mg(2+)</name>
        <dbReference type="ChEBI" id="CHEBI:18420"/>
        <label>1</label>
    </ligand>
</feature>
<dbReference type="EMBL" id="AAFI02000056">
    <property type="protein sequence ID" value="EAL65594.1"/>
    <property type="molecule type" value="Genomic_DNA"/>
</dbReference>
<feature type="binding site" evidence="1">
    <location>
        <position position="400"/>
    </location>
    <ligand>
        <name>Mg(2+)</name>
        <dbReference type="ChEBI" id="CHEBI:18420"/>
        <label>1</label>
    </ligand>
</feature>
<feature type="binding site" evidence="1">
    <location>
        <position position="398"/>
    </location>
    <ligand>
        <name>Mg(2+)</name>
        <dbReference type="ChEBI" id="CHEBI:18420"/>
        <label>1</label>
    </ligand>
</feature>
<dbReference type="Proteomes" id="UP000002195">
    <property type="component" value="Unassembled WGS sequence"/>
</dbReference>
<evidence type="ECO:0008006" key="6">
    <source>
        <dbReference type="Google" id="ProtNLM"/>
    </source>
</evidence>
<dbReference type="Pfam" id="PF03747">
    <property type="entry name" value="ADP_ribosyl_GH"/>
    <property type="match status" value="1"/>
</dbReference>
<evidence type="ECO:0000256" key="2">
    <source>
        <dbReference type="SAM" id="Coils"/>
    </source>
</evidence>
<proteinExistence type="predicted"/>
<comment type="caution">
    <text evidence="4">The sequence shown here is derived from an EMBL/GenBank/DDBJ whole genome shotgun (WGS) entry which is preliminary data.</text>
</comment>
<dbReference type="dictyBase" id="DDB_G0283655"/>
<dbReference type="Gene3D" id="1.10.4080.10">
    <property type="entry name" value="ADP-ribosylation/Crystallin J1"/>
    <property type="match status" value="1"/>
</dbReference>
<dbReference type="InterPro" id="IPR036705">
    <property type="entry name" value="Ribosyl_crysJ1_sf"/>
</dbReference>
<dbReference type="PhylomeDB" id="Q54QS9"/>
<feature type="compositionally biased region" description="Basic and acidic residues" evidence="3">
    <location>
        <begin position="491"/>
        <end position="501"/>
    </location>
</feature>
<dbReference type="InParanoid" id="Q54QS9"/>
<dbReference type="HOGENOM" id="CLU_516250_0_0_1"/>
<sequence length="507" mass="58737">MSFQNKDNIKKIEKPNYEIKGLIDNNNNKEIKKRPYINNILGMIYGNCLGDAYGLSTEFLNKEKIKILYPNKDEFIDFPDYITNKHNSRWDKGDWTDDTDQMILIMQSFLNINKNKKESSSESSSSSSESSSEKEKEENYYNRINCLEFAKLLNNWVEHGFSELSDQCGMGLGQTVGSVVFNDHFLKNPTLVSKYVWLSQNKSMAANGSLMRTSIISVMDFLNQKIVLENAIDCCRITHYDSRCIISCIVYTHIISTIFKNKFNNKQEVEEEEEEEIEEEEEEDDNHIKIIEDLIKQIDRNGLYENIAEFHFNSNKMVDDNLKQDYLKQFNTYMRAKEWVDLELDDSTSIGYVYKCLGSSILTVRKYLQYYKDKKTKDKSPSYLFRKVMNELIREGGDSDTNGAVAGALLGSIIGYSNLPKDMLLEMPNKSWLDDQVIDFIGLIDSRIKNSKVKQFTIDNNNFNKLNLSYLNETDSNPNTDFLNPNLNPKSKNENPNKSENENCIIQ</sequence>
<evidence type="ECO:0000256" key="3">
    <source>
        <dbReference type="SAM" id="MobiDB-lite"/>
    </source>
</evidence>
<reference evidence="4 5" key="1">
    <citation type="journal article" date="2005" name="Nature">
        <title>The genome of the social amoeba Dictyostelium discoideum.</title>
        <authorList>
            <consortium name="The Dictyostelium discoideum Sequencing Consortium"/>
            <person name="Eichinger L."/>
            <person name="Pachebat J.A."/>
            <person name="Glockner G."/>
            <person name="Rajandream M.A."/>
            <person name="Sucgang R."/>
            <person name="Berriman M."/>
            <person name="Song J."/>
            <person name="Olsen R."/>
            <person name="Szafranski K."/>
            <person name="Xu Q."/>
            <person name="Tunggal B."/>
            <person name="Kummerfeld S."/>
            <person name="Madera M."/>
            <person name="Konfortov B.A."/>
            <person name="Rivero F."/>
            <person name="Bankier A.T."/>
            <person name="Lehmann R."/>
            <person name="Hamlin N."/>
            <person name="Davies R."/>
            <person name="Gaudet P."/>
            <person name="Fey P."/>
            <person name="Pilcher K."/>
            <person name="Chen G."/>
            <person name="Saunders D."/>
            <person name="Sodergren E."/>
            <person name="Davis P."/>
            <person name="Kerhornou A."/>
            <person name="Nie X."/>
            <person name="Hall N."/>
            <person name="Anjard C."/>
            <person name="Hemphill L."/>
            <person name="Bason N."/>
            <person name="Farbrother P."/>
            <person name="Desany B."/>
            <person name="Just E."/>
            <person name="Morio T."/>
            <person name="Rost R."/>
            <person name="Churcher C."/>
            <person name="Cooper J."/>
            <person name="Haydock S."/>
            <person name="van Driessche N."/>
            <person name="Cronin A."/>
            <person name="Goodhead I."/>
            <person name="Muzny D."/>
            <person name="Mourier T."/>
            <person name="Pain A."/>
            <person name="Lu M."/>
            <person name="Harper D."/>
            <person name="Lindsay R."/>
            <person name="Hauser H."/>
            <person name="James K."/>
            <person name="Quiles M."/>
            <person name="Madan Babu M."/>
            <person name="Saito T."/>
            <person name="Buchrieser C."/>
            <person name="Wardroper A."/>
            <person name="Felder M."/>
            <person name="Thangavelu M."/>
            <person name="Johnson D."/>
            <person name="Knights A."/>
            <person name="Loulseged H."/>
            <person name="Mungall K."/>
            <person name="Oliver K."/>
            <person name="Price C."/>
            <person name="Quail M.A."/>
            <person name="Urushihara H."/>
            <person name="Hernandez J."/>
            <person name="Rabbinowitsch E."/>
            <person name="Steffen D."/>
            <person name="Sanders M."/>
            <person name="Ma J."/>
            <person name="Kohara Y."/>
            <person name="Sharp S."/>
            <person name="Simmonds M."/>
            <person name="Spiegler S."/>
            <person name="Tivey A."/>
            <person name="Sugano S."/>
            <person name="White B."/>
            <person name="Walker D."/>
            <person name="Woodward J."/>
            <person name="Winckler T."/>
            <person name="Tanaka Y."/>
            <person name="Shaulsky G."/>
            <person name="Schleicher M."/>
            <person name="Weinstock G."/>
            <person name="Rosenthal A."/>
            <person name="Cox E.C."/>
            <person name="Chisholm R.L."/>
            <person name="Gibbs R."/>
            <person name="Loomis W.F."/>
            <person name="Platzer M."/>
            <person name="Kay R.R."/>
            <person name="Williams J."/>
            <person name="Dear P.H."/>
            <person name="Noegel A.A."/>
            <person name="Barrell B."/>
            <person name="Kuspa A."/>
        </authorList>
    </citation>
    <scope>NUCLEOTIDE SEQUENCE [LARGE SCALE GENOMIC DNA]</scope>
    <source>
        <strain evidence="4 5">AX4</strain>
    </source>
</reference>
<protein>
    <recommendedName>
        <fullName evidence="6">ADP-ribosylglycohydrolase</fullName>
    </recommendedName>
</protein>
<dbReference type="InterPro" id="IPR005502">
    <property type="entry name" value="Ribosyl_crysJ1"/>
</dbReference>
<dbReference type="AlphaFoldDB" id="Q54QS9"/>
<dbReference type="KEGG" id="ddi:DDB_G0283655"/>
<feature type="binding site" evidence="1">
    <location>
        <position position="98"/>
    </location>
    <ligand>
        <name>Mg(2+)</name>
        <dbReference type="ChEBI" id="CHEBI:18420"/>
        <label>1</label>
    </ligand>
</feature>
<dbReference type="eggNOG" id="ENOG502QV13">
    <property type="taxonomic scope" value="Eukaryota"/>
</dbReference>
<comment type="cofactor">
    <cofactor evidence="1">
        <name>Mg(2+)</name>
        <dbReference type="ChEBI" id="CHEBI:18420"/>
    </cofactor>
    <text evidence="1">Binds 2 magnesium ions per subunit.</text>
</comment>
<dbReference type="STRING" id="44689.Q54QS9"/>
<dbReference type="PANTHER" id="PTHR16222">
    <property type="entry name" value="ADP-RIBOSYLGLYCOHYDROLASE"/>
    <property type="match status" value="1"/>
</dbReference>